<evidence type="ECO:0008006" key="2">
    <source>
        <dbReference type="Google" id="ProtNLM"/>
    </source>
</evidence>
<gene>
    <name evidence="1" type="ORF">S03H2_12519</name>
</gene>
<name>X1FMT7_9ZZZZ</name>
<organism evidence="1">
    <name type="scientific">marine sediment metagenome</name>
    <dbReference type="NCBI Taxonomy" id="412755"/>
    <lineage>
        <taxon>unclassified sequences</taxon>
        <taxon>metagenomes</taxon>
        <taxon>ecological metagenomes</taxon>
    </lineage>
</organism>
<sequence length="116" mass="12607">MTLIIVPIKLKEAKEFVKRHHRHHNPPVGHICSLAVACDDKIVGVAIIGRPIARALDKGFTAEVTRLCTDGTQNACSALYAAAWRAARSLGYKKLITYILNTEPGTSLIAAGWKCV</sequence>
<feature type="non-terminal residue" evidence="1">
    <location>
        <position position="116"/>
    </location>
</feature>
<protein>
    <recommendedName>
        <fullName evidence="2">N-acetyltransferase domain-containing protein</fullName>
    </recommendedName>
</protein>
<accession>X1FMT7</accession>
<dbReference type="NCBIfam" id="NF045478">
    <property type="entry name" value="XF1762_fam"/>
    <property type="match status" value="1"/>
</dbReference>
<dbReference type="EMBL" id="BARU01006367">
    <property type="protein sequence ID" value="GAH46961.1"/>
    <property type="molecule type" value="Genomic_DNA"/>
</dbReference>
<comment type="caution">
    <text evidence="1">The sequence shown here is derived from an EMBL/GenBank/DDBJ whole genome shotgun (WGS) entry which is preliminary data.</text>
</comment>
<evidence type="ECO:0000313" key="1">
    <source>
        <dbReference type="EMBL" id="GAH46961.1"/>
    </source>
</evidence>
<reference evidence="1" key="1">
    <citation type="journal article" date="2014" name="Front. Microbiol.">
        <title>High frequency of phylogenetically diverse reductive dehalogenase-homologous genes in deep subseafloor sedimentary metagenomes.</title>
        <authorList>
            <person name="Kawai M."/>
            <person name="Futagami T."/>
            <person name="Toyoda A."/>
            <person name="Takaki Y."/>
            <person name="Nishi S."/>
            <person name="Hori S."/>
            <person name="Arai W."/>
            <person name="Tsubouchi T."/>
            <person name="Morono Y."/>
            <person name="Uchiyama I."/>
            <person name="Ito T."/>
            <person name="Fujiyama A."/>
            <person name="Inagaki F."/>
            <person name="Takami H."/>
        </authorList>
    </citation>
    <scope>NUCLEOTIDE SEQUENCE</scope>
    <source>
        <strain evidence="1">Expedition CK06-06</strain>
    </source>
</reference>
<proteinExistence type="predicted"/>
<dbReference type="InterPro" id="IPR053780">
    <property type="entry name" value="Gp66-like"/>
</dbReference>
<dbReference type="AlphaFoldDB" id="X1FMT7"/>